<evidence type="ECO:0000259" key="1">
    <source>
        <dbReference type="Pfam" id="PF13302"/>
    </source>
</evidence>
<dbReference type="InterPro" id="IPR016181">
    <property type="entry name" value="Acyl_CoA_acyltransferase"/>
</dbReference>
<dbReference type="GO" id="GO:0016747">
    <property type="term" value="F:acyltransferase activity, transferring groups other than amino-acyl groups"/>
    <property type="evidence" value="ECO:0007669"/>
    <property type="project" value="InterPro"/>
</dbReference>
<dbReference type="EMBL" id="JABEND010000005">
    <property type="protein sequence ID" value="NNG36120.1"/>
    <property type="molecule type" value="Genomic_DNA"/>
</dbReference>
<dbReference type="Pfam" id="PF13302">
    <property type="entry name" value="Acetyltransf_3"/>
    <property type="match status" value="1"/>
</dbReference>
<proteinExistence type="predicted"/>
<organism evidence="2 3">
    <name type="scientific">Nakamurella aerolata</name>
    <dbReference type="NCBI Taxonomy" id="1656892"/>
    <lineage>
        <taxon>Bacteria</taxon>
        <taxon>Bacillati</taxon>
        <taxon>Actinomycetota</taxon>
        <taxon>Actinomycetes</taxon>
        <taxon>Nakamurellales</taxon>
        <taxon>Nakamurellaceae</taxon>
        <taxon>Nakamurella</taxon>
    </lineage>
</organism>
<dbReference type="InterPro" id="IPR000182">
    <property type="entry name" value="GNAT_dom"/>
</dbReference>
<evidence type="ECO:0000313" key="3">
    <source>
        <dbReference type="Proteomes" id="UP000562984"/>
    </source>
</evidence>
<reference evidence="2 3" key="1">
    <citation type="submission" date="2020-05" db="EMBL/GenBank/DDBJ databases">
        <title>Nakamurella sp. DB0629 isolated from air conditioner.</title>
        <authorList>
            <person name="Kim D.H."/>
            <person name="Kim D.-U."/>
        </authorList>
    </citation>
    <scope>NUCLEOTIDE SEQUENCE [LARGE SCALE GENOMIC DNA]</scope>
    <source>
        <strain evidence="2 3">DB0629</strain>
    </source>
</reference>
<comment type="caution">
    <text evidence="2">The sequence shown here is derived from an EMBL/GenBank/DDBJ whole genome shotgun (WGS) entry which is preliminary data.</text>
</comment>
<dbReference type="Gene3D" id="3.40.630.30">
    <property type="match status" value="1"/>
</dbReference>
<evidence type="ECO:0000313" key="2">
    <source>
        <dbReference type="EMBL" id="NNG36120.1"/>
    </source>
</evidence>
<gene>
    <name evidence="2" type="ORF">HKD39_10410</name>
</gene>
<keyword evidence="2" id="KW-0808">Transferase</keyword>
<accession>A0A849ACA4</accession>
<feature type="domain" description="N-acetyltransferase" evidence="1">
    <location>
        <begin position="19"/>
        <end position="50"/>
    </location>
</feature>
<sequence>MVAVGDAWAQAERLPEAVGTQAELGWALDPSQQGKGLATEAVRAVLRPCFAPAPDGLA</sequence>
<dbReference type="RefSeq" id="WP_171199808.1">
    <property type="nucleotide sequence ID" value="NZ_JABEND010000005.1"/>
</dbReference>
<dbReference type="SUPFAM" id="SSF55729">
    <property type="entry name" value="Acyl-CoA N-acyltransferases (Nat)"/>
    <property type="match status" value="1"/>
</dbReference>
<keyword evidence="3" id="KW-1185">Reference proteome</keyword>
<name>A0A849ACA4_9ACTN</name>
<dbReference type="AlphaFoldDB" id="A0A849ACA4"/>
<protein>
    <submittedName>
        <fullName evidence="2">GNAT family N-acetyltransferase</fullName>
    </submittedName>
</protein>
<dbReference type="Proteomes" id="UP000562984">
    <property type="component" value="Unassembled WGS sequence"/>
</dbReference>